<dbReference type="InterPro" id="IPR000836">
    <property type="entry name" value="PRTase_dom"/>
</dbReference>
<dbReference type="InterPro" id="IPR029057">
    <property type="entry name" value="PRTase-like"/>
</dbReference>
<protein>
    <recommendedName>
        <fullName evidence="1">Phosphoribosyltransferase domain-containing protein</fullName>
    </recommendedName>
</protein>
<dbReference type="Pfam" id="PF14681">
    <property type="entry name" value="UPRTase"/>
    <property type="match status" value="1"/>
</dbReference>
<dbReference type="GO" id="GO:0036424">
    <property type="term" value="F:L-phosphoserine phosphatase activity"/>
    <property type="evidence" value="ECO:0007669"/>
    <property type="project" value="TreeGrafter"/>
</dbReference>
<dbReference type="GO" id="GO:0000287">
    <property type="term" value="F:magnesium ion binding"/>
    <property type="evidence" value="ECO:0007669"/>
    <property type="project" value="TreeGrafter"/>
</dbReference>
<sequence>MIASLVPGGLEAFQKLDEQGKIIWRQRAIDTIRKHCSESGRTAVVAGHFMFWPSEEETGNPNRPSISVTHICKWQKAEESQLRYLCRENGILFSLLPAHLISADKVSAFLRDFRGHTEKYNLVCAESTLDAAVDSGNGRLETMLVMDADRTLSPEDTGVLFWEELSASRRFKNNDPLKALFDSPLAYSYAAFRQATLLYEEAADDEEFNAVCDKVASAVVLYPEIVALLRQVERESHVGAVVVTCGLRRVWEKVLEREGLSEKVMVIGGGRIADGFVVTPSVKGALVAKLRNHHQMYVWAFGDSPGDLDMLHKANQAVVVVGDKQGRSKIMDEALIDSIDNKGLQASQAVLGNNTSPRLDASKLPIVQLTGREFMESIIRRRKSFPGPRIWHGTDRNAAKLLATQMRDAKVAGPDLREAHRRAGWYLATETLADILGVEECPIQHVLGRPTSGYRLLNESQTLIVALMRGGEPMAFGVNDAFPLAMFLHARSPDDIKQEHLQGRLTVLLVDSVVNSGKTVIEFLHHVRRLHGSIRIMVVAGVAQSQSLSKGSDLTRALNSYTNVGLVTLRISDTKFTGKGANDTGNRLFNTTHLP</sequence>
<dbReference type="InterPro" id="IPR036412">
    <property type="entry name" value="HAD-like_sf"/>
</dbReference>
<evidence type="ECO:0000259" key="1">
    <source>
        <dbReference type="Pfam" id="PF14681"/>
    </source>
</evidence>
<gene>
    <name evidence="2" type="ORF">UREG_00300</name>
</gene>
<dbReference type="GO" id="GO:0006564">
    <property type="term" value="P:L-serine biosynthetic process"/>
    <property type="evidence" value="ECO:0007669"/>
    <property type="project" value="TreeGrafter"/>
</dbReference>
<keyword evidence="3" id="KW-1185">Reference proteome</keyword>
<dbReference type="InterPro" id="IPR023214">
    <property type="entry name" value="HAD_sf"/>
</dbReference>
<dbReference type="Gene3D" id="3.40.50.1000">
    <property type="entry name" value="HAD superfamily/HAD-like"/>
    <property type="match status" value="1"/>
</dbReference>
<organism evidence="2 3">
    <name type="scientific">Uncinocarpus reesii (strain UAMH 1704)</name>
    <dbReference type="NCBI Taxonomy" id="336963"/>
    <lineage>
        <taxon>Eukaryota</taxon>
        <taxon>Fungi</taxon>
        <taxon>Dikarya</taxon>
        <taxon>Ascomycota</taxon>
        <taxon>Pezizomycotina</taxon>
        <taxon>Eurotiomycetes</taxon>
        <taxon>Eurotiomycetidae</taxon>
        <taxon>Onygenales</taxon>
        <taxon>Onygenaceae</taxon>
        <taxon>Uncinocarpus</taxon>
    </lineage>
</organism>
<dbReference type="Proteomes" id="UP000002058">
    <property type="component" value="Unassembled WGS sequence"/>
</dbReference>
<dbReference type="RefSeq" id="XP_002540787.1">
    <property type="nucleotide sequence ID" value="XM_002540741.1"/>
</dbReference>
<reference evidence="3" key="1">
    <citation type="journal article" date="2009" name="Genome Res.">
        <title>Comparative genomic analyses of the human fungal pathogens Coccidioides and their relatives.</title>
        <authorList>
            <person name="Sharpton T.J."/>
            <person name="Stajich J.E."/>
            <person name="Rounsley S.D."/>
            <person name="Gardner M.J."/>
            <person name="Wortman J.R."/>
            <person name="Jordar V.S."/>
            <person name="Maiti R."/>
            <person name="Kodira C.D."/>
            <person name="Neafsey D.E."/>
            <person name="Zeng Q."/>
            <person name="Hung C.-Y."/>
            <person name="McMahan C."/>
            <person name="Muszewska A."/>
            <person name="Grynberg M."/>
            <person name="Mandel M.A."/>
            <person name="Kellner E.M."/>
            <person name="Barker B.M."/>
            <person name="Galgiani J.N."/>
            <person name="Orbach M.J."/>
            <person name="Kirkland T.N."/>
            <person name="Cole G.T."/>
            <person name="Henn M.R."/>
            <person name="Birren B.W."/>
            <person name="Taylor J.W."/>
        </authorList>
    </citation>
    <scope>NUCLEOTIDE SEQUENCE [LARGE SCALE GENOMIC DNA]</scope>
    <source>
        <strain evidence="3">UAMH 1704</strain>
    </source>
</reference>
<dbReference type="InParanoid" id="C4JD99"/>
<dbReference type="PANTHER" id="PTHR43344">
    <property type="entry name" value="PHOSPHOSERINE PHOSPHATASE"/>
    <property type="match status" value="1"/>
</dbReference>
<dbReference type="Gene3D" id="3.40.50.2020">
    <property type="match status" value="1"/>
</dbReference>
<dbReference type="Pfam" id="PF12710">
    <property type="entry name" value="HAD"/>
    <property type="match status" value="1"/>
</dbReference>
<dbReference type="KEGG" id="ure:UREG_00300"/>
<evidence type="ECO:0000313" key="2">
    <source>
        <dbReference type="EMBL" id="EEP75454.1"/>
    </source>
</evidence>
<dbReference type="HOGENOM" id="CLU_012235_0_0_1"/>
<dbReference type="CDD" id="cd06223">
    <property type="entry name" value="PRTases_typeI"/>
    <property type="match status" value="1"/>
</dbReference>
<dbReference type="PANTHER" id="PTHR43344:SF20">
    <property type="entry name" value="URACIL PHOSPHORIBOSYLTRANSFERASE"/>
    <property type="match status" value="1"/>
</dbReference>
<dbReference type="SUPFAM" id="SSF53271">
    <property type="entry name" value="PRTase-like"/>
    <property type="match status" value="1"/>
</dbReference>
<dbReference type="OMA" id="GHFMFWP"/>
<dbReference type="VEuPathDB" id="FungiDB:UREG_00300"/>
<dbReference type="GO" id="GO:0005737">
    <property type="term" value="C:cytoplasm"/>
    <property type="evidence" value="ECO:0007669"/>
    <property type="project" value="TreeGrafter"/>
</dbReference>
<dbReference type="InterPro" id="IPR050582">
    <property type="entry name" value="HAD-like_SerB"/>
</dbReference>
<dbReference type="EMBL" id="CH476615">
    <property type="protein sequence ID" value="EEP75454.1"/>
    <property type="molecule type" value="Genomic_DNA"/>
</dbReference>
<dbReference type="eggNOG" id="ENOG502SH5I">
    <property type="taxonomic scope" value="Eukaryota"/>
</dbReference>
<proteinExistence type="predicted"/>
<accession>C4JD99</accession>
<dbReference type="OrthoDB" id="5416609at2759"/>
<evidence type="ECO:0000313" key="3">
    <source>
        <dbReference type="Proteomes" id="UP000002058"/>
    </source>
</evidence>
<name>C4JD99_UNCRE</name>
<feature type="domain" description="Phosphoribosyltransferase" evidence="1">
    <location>
        <begin position="395"/>
        <end position="591"/>
    </location>
</feature>
<dbReference type="SUPFAM" id="SSF56784">
    <property type="entry name" value="HAD-like"/>
    <property type="match status" value="1"/>
</dbReference>
<dbReference type="AlphaFoldDB" id="C4JD99"/>
<dbReference type="GeneID" id="8439056"/>